<reference evidence="2 3" key="1">
    <citation type="submission" date="2016-10" db="EMBL/GenBank/DDBJ databases">
        <authorList>
            <person name="de Groot N.N."/>
        </authorList>
    </citation>
    <scope>NUCLEOTIDE SEQUENCE [LARGE SCALE GENOMIC DNA]</scope>
    <source>
        <strain evidence="2 3">DSM 19033</strain>
    </source>
</reference>
<feature type="transmembrane region" description="Helical" evidence="1">
    <location>
        <begin position="120"/>
        <end position="138"/>
    </location>
</feature>
<name>A0A1H4G4Z7_9SPHI</name>
<gene>
    <name evidence="2" type="ORF">SAMN05443550_10941</name>
</gene>
<dbReference type="AlphaFoldDB" id="A0A1H4G4Z7"/>
<dbReference type="EMBL" id="FNRA01000009">
    <property type="protein sequence ID" value="SEB04669.1"/>
    <property type="molecule type" value="Genomic_DNA"/>
</dbReference>
<proteinExistence type="predicted"/>
<keyword evidence="3" id="KW-1185">Reference proteome</keyword>
<organism evidence="2 3">
    <name type="scientific">Pedobacter hartonius</name>
    <dbReference type="NCBI Taxonomy" id="425514"/>
    <lineage>
        <taxon>Bacteria</taxon>
        <taxon>Pseudomonadati</taxon>
        <taxon>Bacteroidota</taxon>
        <taxon>Sphingobacteriia</taxon>
        <taxon>Sphingobacteriales</taxon>
        <taxon>Sphingobacteriaceae</taxon>
        <taxon>Pedobacter</taxon>
    </lineage>
</organism>
<evidence type="ECO:0000313" key="2">
    <source>
        <dbReference type="EMBL" id="SEB04669.1"/>
    </source>
</evidence>
<dbReference type="RefSeq" id="WP_090558277.1">
    <property type="nucleotide sequence ID" value="NZ_FNRA01000009.1"/>
</dbReference>
<keyword evidence="1" id="KW-0472">Membrane</keyword>
<dbReference type="OrthoDB" id="1495695at2"/>
<dbReference type="Proteomes" id="UP000198850">
    <property type="component" value="Unassembled WGS sequence"/>
</dbReference>
<sequence length="147" mass="16044">MIHVFANLCKYATAVISLLFGIVYLSKPSFLGYHKQAVQRNWEELDQQVQTLILAPMRALSGAALTYGFLVIVLQYQFSSSVQNWIPVTILVSGGIIPSAPLYAMFLVKIKTAGKPPVTVVLFTVLLLVIGYLLNTYAGEAHIGGAE</sequence>
<evidence type="ECO:0000313" key="3">
    <source>
        <dbReference type="Proteomes" id="UP000198850"/>
    </source>
</evidence>
<keyword evidence="1" id="KW-1133">Transmembrane helix</keyword>
<feature type="transmembrane region" description="Helical" evidence="1">
    <location>
        <begin position="12"/>
        <end position="31"/>
    </location>
</feature>
<protein>
    <submittedName>
        <fullName evidence="2">Uncharacterized protein</fullName>
    </submittedName>
</protein>
<feature type="transmembrane region" description="Helical" evidence="1">
    <location>
        <begin position="52"/>
        <end position="73"/>
    </location>
</feature>
<evidence type="ECO:0000256" key="1">
    <source>
        <dbReference type="SAM" id="Phobius"/>
    </source>
</evidence>
<feature type="transmembrane region" description="Helical" evidence="1">
    <location>
        <begin position="85"/>
        <end position="108"/>
    </location>
</feature>
<accession>A0A1H4G4Z7</accession>
<keyword evidence="1" id="KW-0812">Transmembrane</keyword>